<evidence type="ECO:0000313" key="8">
    <source>
        <dbReference type="Proteomes" id="UP000553963"/>
    </source>
</evidence>
<dbReference type="PANTHER" id="PTHR43776:SF7">
    <property type="entry name" value="D,D-DIPEPTIDE TRANSPORT ATP-BINDING PROTEIN DDPF-RELATED"/>
    <property type="match status" value="1"/>
</dbReference>
<comment type="caution">
    <text evidence="7">The sequence shown here is derived from an EMBL/GenBank/DDBJ whole genome shotgun (WGS) entry which is preliminary data.</text>
</comment>
<dbReference type="SMART" id="SM00382">
    <property type="entry name" value="AAA"/>
    <property type="match status" value="1"/>
</dbReference>
<feature type="domain" description="ABC transporter" evidence="6">
    <location>
        <begin position="5"/>
        <end position="251"/>
    </location>
</feature>
<dbReference type="PANTHER" id="PTHR43776">
    <property type="entry name" value="TRANSPORT ATP-BINDING PROTEIN"/>
    <property type="match status" value="1"/>
</dbReference>
<keyword evidence="4" id="KW-0547">Nucleotide-binding</keyword>
<dbReference type="GO" id="GO:0005886">
    <property type="term" value="C:plasma membrane"/>
    <property type="evidence" value="ECO:0007669"/>
    <property type="project" value="UniProtKB-SubCell"/>
</dbReference>
<dbReference type="RefSeq" id="WP_183399623.1">
    <property type="nucleotide sequence ID" value="NZ_JACIDS010000004.1"/>
</dbReference>
<dbReference type="GO" id="GO:0005524">
    <property type="term" value="F:ATP binding"/>
    <property type="evidence" value="ECO:0007669"/>
    <property type="project" value="UniProtKB-KW"/>
</dbReference>
<dbReference type="InterPro" id="IPR050319">
    <property type="entry name" value="ABC_transp_ATP-bind"/>
</dbReference>
<dbReference type="NCBIfam" id="TIGR01727">
    <property type="entry name" value="oligo_HPY"/>
    <property type="match status" value="1"/>
</dbReference>
<proteinExistence type="inferred from homology"/>
<evidence type="ECO:0000256" key="1">
    <source>
        <dbReference type="ARBA" id="ARBA00004417"/>
    </source>
</evidence>
<dbReference type="Pfam" id="PF00005">
    <property type="entry name" value="ABC_tran"/>
    <property type="match status" value="1"/>
</dbReference>
<evidence type="ECO:0000256" key="2">
    <source>
        <dbReference type="ARBA" id="ARBA00005417"/>
    </source>
</evidence>
<dbReference type="AlphaFoldDB" id="A0A840AQM9"/>
<dbReference type="Proteomes" id="UP000553963">
    <property type="component" value="Unassembled WGS sequence"/>
</dbReference>
<comment type="subcellular location">
    <subcellularLocation>
        <location evidence="1">Cell inner membrane</location>
        <topology evidence="1">Peripheral membrane protein</topology>
    </subcellularLocation>
</comment>
<evidence type="ECO:0000256" key="4">
    <source>
        <dbReference type="ARBA" id="ARBA00022741"/>
    </source>
</evidence>
<dbReference type="PROSITE" id="PS00211">
    <property type="entry name" value="ABC_TRANSPORTER_1"/>
    <property type="match status" value="1"/>
</dbReference>
<dbReference type="GO" id="GO:0055085">
    <property type="term" value="P:transmembrane transport"/>
    <property type="evidence" value="ECO:0007669"/>
    <property type="project" value="UniProtKB-ARBA"/>
</dbReference>
<protein>
    <submittedName>
        <fullName evidence="7">Oligopeptide/dipeptide ABC transporter ATP-binding protein</fullName>
    </submittedName>
</protein>
<dbReference type="InterPro" id="IPR027417">
    <property type="entry name" value="P-loop_NTPase"/>
</dbReference>
<dbReference type="CDD" id="cd03257">
    <property type="entry name" value="ABC_NikE_OppD_transporters"/>
    <property type="match status" value="1"/>
</dbReference>
<organism evidence="7 8">
    <name type="scientific">Kaistia hirudinis</name>
    <dbReference type="NCBI Taxonomy" id="1293440"/>
    <lineage>
        <taxon>Bacteria</taxon>
        <taxon>Pseudomonadati</taxon>
        <taxon>Pseudomonadota</taxon>
        <taxon>Alphaproteobacteria</taxon>
        <taxon>Hyphomicrobiales</taxon>
        <taxon>Kaistiaceae</taxon>
        <taxon>Kaistia</taxon>
    </lineage>
</organism>
<dbReference type="FunFam" id="3.40.50.300:FF:000016">
    <property type="entry name" value="Oligopeptide ABC transporter ATP-binding component"/>
    <property type="match status" value="1"/>
</dbReference>
<dbReference type="GO" id="GO:0016887">
    <property type="term" value="F:ATP hydrolysis activity"/>
    <property type="evidence" value="ECO:0007669"/>
    <property type="project" value="InterPro"/>
</dbReference>
<gene>
    <name evidence="7" type="ORF">GGR25_002990</name>
</gene>
<dbReference type="InterPro" id="IPR013563">
    <property type="entry name" value="Oligopep_ABC_C"/>
</dbReference>
<keyword evidence="3" id="KW-0813">Transport</keyword>
<dbReference type="GO" id="GO:0015833">
    <property type="term" value="P:peptide transport"/>
    <property type="evidence" value="ECO:0007669"/>
    <property type="project" value="InterPro"/>
</dbReference>
<keyword evidence="5 7" id="KW-0067">ATP-binding</keyword>
<evidence type="ECO:0000313" key="7">
    <source>
        <dbReference type="EMBL" id="MBB3931932.1"/>
    </source>
</evidence>
<evidence type="ECO:0000256" key="5">
    <source>
        <dbReference type="ARBA" id="ARBA00022840"/>
    </source>
</evidence>
<accession>A0A840AQM9</accession>
<dbReference type="EMBL" id="JACIDS010000004">
    <property type="protein sequence ID" value="MBB3931932.1"/>
    <property type="molecule type" value="Genomic_DNA"/>
</dbReference>
<name>A0A840AQM9_9HYPH</name>
<sequence>MEPLLTLDGIVKTFTQKRGGKRDVQAVAGVSLTVGRGETVGLVGESGCGKSTLARLALKLIEPTAGRIVFDGEDITARHGRAMLPVRRRMQAVFQDPLASLNSRMTIAEILREPFDTHGIKLGAALQPRIRELLSFVGMENTDTTKLPPQFSGGQLQRIAIARALALEPDIIVADEPTSALDPSIQAQIVNLLLFIQRQRQISYVIISHDLDVIGHVADRIAVMYLGTIIEQGPAAAIMGSPWHPYTQALLSAAPTLAARRNPEWKRIVLTGDPPNPANVPTGCRFHPRCHLARDVCRQVEPPLRPSEDGGRLIACHLAPEETAEKGRWIGQARLGMPAAATA</sequence>
<comment type="similarity">
    <text evidence="2">Belongs to the ABC transporter superfamily.</text>
</comment>
<keyword evidence="8" id="KW-1185">Reference proteome</keyword>
<evidence type="ECO:0000259" key="6">
    <source>
        <dbReference type="PROSITE" id="PS50893"/>
    </source>
</evidence>
<dbReference type="Gene3D" id="3.40.50.300">
    <property type="entry name" value="P-loop containing nucleotide triphosphate hydrolases"/>
    <property type="match status" value="1"/>
</dbReference>
<dbReference type="Pfam" id="PF08352">
    <property type="entry name" value="oligo_HPY"/>
    <property type="match status" value="1"/>
</dbReference>
<dbReference type="PROSITE" id="PS50893">
    <property type="entry name" value="ABC_TRANSPORTER_2"/>
    <property type="match status" value="1"/>
</dbReference>
<dbReference type="SUPFAM" id="SSF52540">
    <property type="entry name" value="P-loop containing nucleoside triphosphate hydrolases"/>
    <property type="match status" value="1"/>
</dbReference>
<evidence type="ECO:0000256" key="3">
    <source>
        <dbReference type="ARBA" id="ARBA00022448"/>
    </source>
</evidence>
<dbReference type="InterPro" id="IPR003593">
    <property type="entry name" value="AAA+_ATPase"/>
</dbReference>
<dbReference type="InterPro" id="IPR003439">
    <property type="entry name" value="ABC_transporter-like_ATP-bd"/>
</dbReference>
<reference evidence="7 8" key="1">
    <citation type="submission" date="2020-08" db="EMBL/GenBank/DDBJ databases">
        <title>Genomic Encyclopedia of Type Strains, Phase IV (KMG-IV): sequencing the most valuable type-strain genomes for metagenomic binning, comparative biology and taxonomic classification.</title>
        <authorList>
            <person name="Goeker M."/>
        </authorList>
    </citation>
    <scope>NUCLEOTIDE SEQUENCE [LARGE SCALE GENOMIC DNA]</scope>
    <source>
        <strain evidence="7 8">DSM 25966</strain>
    </source>
</reference>
<dbReference type="InterPro" id="IPR017871">
    <property type="entry name" value="ABC_transporter-like_CS"/>
</dbReference>